<dbReference type="InterPro" id="IPR035500">
    <property type="entry name" value="NHR-like_dom_sf"/>
</dbReference>
<comment type="similarity">
    <text evidence="1">Belongs to the nuclear hormone receptor family. NR1 subfamily.</text>
</comment>
<dbReference type="SMART" id="SM00430">
    <property type="entry name" value="HOLI"/>
    <property type="match status" value="1"/>
</dbReference>
<keyword evidence="2" id="KW-0479">Metal-binding</keyword>
<dbReference type="GO" id="GO:0008270">
    <property type="term" value="F:zinc ion binding"/>
    <property type="evidence" value="ECO:0007669"/>
    <property type="project" value="UniProtKB-KW"/>
</dbReference>
<dbReference type="PRINTS" id="PR00398">
    <property type="entry name" value="STRDHORMONER"/>
</dbReference>
<keyword evidence="5" id="KW-0805">Transcription regulation</keyword>
<dbReference type="GO" id="GO:0009755">
    <property type="term" value="P:hormone-mediated signaling pathway"/>
    <property type="evidence" value="ECO:0007669"/>
    <property type="project" value="TreeGrafter"/>
</dbReference>
<dbReference type="GO" id="GO:0000978">
    <property type="term" value="F:RNA polymerase II cis-regulatory region sequence-specific DNA binding"/>
    <property type="evidence" value="ECO:0007669"/>
    <property type="project" value="TreeGrafter"/>
</dbReference>
<dbReference type="PRINTS" id="PR00546">
    <property type="entry name" value="THYROIDHORMR"/>
</dbReference>
<evidence type="ECO:0000313" key="12">
    <source>
        <dbReference type="Proteomes" id="UP000271974"/>
    </source>
</evidence>
<evidence type="ECO:0000256" key="1">
    <source>
        <dbReference type="ARBA" id="ARBA00008092"/>
    </source>
</evidence>
<evidence type="ECO:0000256" key="4">
    <source>
        <dbReference type="ARBA" id="ARBA00022833"/>
    </source>
</evidence>
<proteinExistence type="inferred from homology"/>
<accession>A0A3S0ZHS2</accession>
<evidence type="ECO:0000256" key="6">
    <source>
        <dbReference type="ARBA" id="ARBA00023125"/>
    </source>
</evidence>
<dbReference type="Pfam" id="PF00104">
    <property type="entry name" value="Hormone_recep"/>
    <property type="match status" value="1"/>
</dbReference>
<protein>
    <recommendedName>
        <fullName evidence="10">NR LBD domain-containing protein</fullName>
    </recommendedName>
</protein>
<dbReference type="Gene3D" id="1.10.565.10">
    <property type="entry name" value="Retinoid X Receptor"/>
    <property type="match status" value="1"/>
</dbReference>
<dbReference type="AlphaFoldDB" id="A0A3S0ZHS2"/>
<dbReference type="GO" id="GO:0000122">
    <property type="term" value="P:negative regulation of transcription by RNA polymerase II"/>
    <property type="evidence" value="ECO:0007669"/>
    <property type="project" value="TreeGrafter"/>
</dbReference>
<dbReference type="GO" id="GO:0004879">
    <property type="term" value="F:nuclear receptor activity"/>
    <property type="evidence" value="ECO:0007669"/>
    <property type="project" value="InterPro"/>
</dbReference>
<reference evidence="11 12" key="1">
    <citation type="submission" date="2019-01" db="EMBL/GenBank/DDBJ databases">
        <title>A draft genome assembly of the solar-powered sea slug Elysia chlorotica.</title>
        <authorList>
            <person name="Cai H."/>
            <person name="Li Q."/>
            <person name="Fang X."/>
            <person name="Li J."/>
            <person name="Curtis N.E."/>
            <person name="Altenburger A."/>
            <person name="Shibata T."/>
            <person name="Feng M."/>
            <person name="Maeda T."/>
            <person name="Schwartz J.A."/>
            <person name="Shigenobu S."/>
            <person name="Lundholm N."/>
            <person name="Nishiyama T."/>
            <person name="Yang H."/>
            <person name="Hasebe M."/>
            <person name="Li S."/>
            <person name="Pierce S.K."/>
            <person name="Wang J."/>
        </authorList>
    </citation>
    <scope>NUCLEOTIDE SEQUENCE [LARGE SCALE GENOMIC DNA]</scope>
    <source>
        <strain evidence="11">EC2010</strain>
        <tissue evidence="11">Whole organism of an adult</tissue>
    </source>
</reference>
<dbReference type="STRING" id="188477.A0A3S0ZHS2"/>
<feature type="domain" description="NR LBD" evidence="10">
    <location>
        <begin position="135"/>
        <end position="363"/>
    </location>
</feature>
<sequence length="367" mass="40589">MTDLKKLLQSNESFKSDLMRTVLTSRSANQPRTSSDGANLNLSSPTTTTTTTTTTTSSSLRSGNINLNAPASDNGNVPAERPFYVDPRANSLADVNSVLNQMKESSLEQHRLLLDQITDAATEAHMTSTLNTRANIREADARIARQHQGGTANQMPDMSKLSISPDAMMQHFLNSMVPEMTKVVQFSKQLPGFGDVSTADQLTLIKQGIFEVMIARITLLIDPLTDSMIDPSLSMKSPRPMVRKMSPLGPFIDQFFEIAKLTKPLDLTDGENGLFGAILMLCPDRHGLQNVSAVQTIQHTTTKVCTLAQAQPQRYADELFCNLMSSIAAIRKINDEHFRLVSNMKNKCPAEFECHFPQLHRELFDTS</sequence>
<dbReference type="InterPro" id="IPR000536">
    <property type="entry name" value="Nucl_hrmn_rcpt_lig-bd"/>
</dbReference>
<keyword evidence="12" id="KW-1185">Reference proteome</keyword>
<dbReference type="PROSITE" id="PS51843">
    <property type="entry name" value="NR_LBD"/>
    <property type="match status" value="1"/>
</dbReference>
<evidence type="ECO:0000313" key="11">
    <source>
        <dbReference type="EMBL" id="RUS77998.1"/>
    </source>
</evidence>
<dbReference type="OrthoDB" id="5771769at2759"/>
<dbReference type="InterPro" id="IPR001728">
    <property type="entry name" value="ThyrH_rcpt"/>
</dbReference>
<gene>
    <name evidence="11" type="ORF">EGW08_014259</name>
</gene>
<feature type="compositionally biased region" description="Low complexity" evidence="9">
    <location>
        <begin position="43"/>
        <end position="59"/>
    </location>
</feature>
<dbReference type="SUPFAM" id="SSF48508">
    <property type="entry name" value="Nuclear receptor ligand-binding domain"/>
    <property type="match status" value="1"/>
</dbReference>
<organism evidence="11 12">
    <name type="scientific">Elysia chlorotica</name>
    <name type="common">Eastern emerald elysia</name>
    <name type="synonym">Sea slug</name>
    <dbReference type="NCBI Taxonomy" id="188477"/>
    <lineage>
        <taxon>Eukaryota</taxon>
        <taxon>Metazoa</taxon>
        <taxon>Spiralia</taxon>
        <taxon>Lophotrochozoa</taxon>
        <taxon>Mollusca</taxon>
        <taxon>Gastropoda</taxon>
        <taxon>Heterobranchia</taxon>
        <taxon>Euthyneura</taxon>
        <taxon>Panpulmonata</taxon>
        <taxon>Sacoglossa</taxon>
        <taxon>Placobranchoidea</taxon>
        <taxon>Plakobranchidae</taxon>
        <taxon>Elysia</taxon>
    </lineage>
</organism>
<feature type="compositionally biased region" description="Polar residues" evidence="9">
    <location>
        <begin position="60"/>
        <end position="75"/>
    </location>
</feature>
<evidence type="ECO:0000259" key="10">
    <source>
        <dbReference type="PROSITE" id="PS51843"/>
    </source>
</evidence>
<dbReference type="PANTHER" id="PTHR24082">
    <property type="entry name" value="NUCLEAR HORMONE RECEPTOR"/>
    <property type="match status" value="1"/>
</dbReference>
<evidence type="ECO:0000256" key="7">
    <source>
        <dbReference type="ARBA" id="ARBA00023163"/>
    </source>
</evidence>
<comment type="caution">
    <text evidence="11">The sequence shown here is derived from an EMBL/GenBank/DDBJ whole genome shotgun (WGS) entry which is preliminary data.</text>
</comment>
<name>A0A3S0ZHS2_ELYCH</name>
<feature type="compositionally biased region" description="Polar residues" evidence="9">
    <location>
        <begin position="25"/>
        <end position="42"/>
    </location>
</feature>
<dbReference type="InterPro" id="IPR050234">
    <property type="entry name" value="Nuclear_hormone_rcpt_NR1"/>
</dbReference>
<keyword evidence="6" id="KW-0238">DNA-binding</keyword>
<dbReference type="GO" id="GO:0045944">
    <property type="term" value="P:positive regulation of transcription by RNA polymerase II"/>
    <property type="evidence" value="ECO:0007669"/>
    <property type="project" value="TreeGrafter"/>
</dbReference>
<dbReference type="Proteomes" id="UP000271974">
    <property type="component" value="Unassembled WGS sequence"/>
</dbReference>
<keyword evidence="4" id="KW-0862">Zinc</keyword>
<evidence type="ECO:0000256" key="5">
    <source>
        <dbReference type="ARBA" id="ARBA00023015"/>
    </source>
</evidence>
<evidence type="ECO:0000256" key="2">
    <source>
        <dbReference type="ARBA" id="ARBA00022723"/>
    </source>
</evidence>
<evidence type="ECO:0000256" key="9">
    <source>
        <dbReference type="SAM" id="MobiDB-lite"/>
    </source>
</evidence>
<dbReference type="GO" id="GO:0030154">
    <property type="term" value="P:cell differentiation"/>
    <property type="evidence" value="ECO:0007669"/>
    <property type="project" value="TreeGrafter"/>
</dbReference>
<dbReference type="EMBL" id="RQTK01000539">
    <property type="protein sequence ID" value="RUS77998.1"/>
    <property type="molecule type" value="Genomic_DNA"/>
</dbReference>
<keyword evidence="8" id="KW-0675">Receptor</keyword>
<keyword evidence="7" id="KW-0804">Transcription</keyword>
<dbReference type="PANTHER" id="PTHR24082:SF473">
    <property type="entry name" value="ECDYSONE-INDUCED PROTEIN 75B, ISOFORM B"/>
    <property type="match status" value="1"/>
</dbReference>
<evidence type="ECO:0000256" key="3">
    <source>
        <dbReference type="ARBA" id="ARBA00022771"/>
    </source>
</evidence>
<dbReference type="InterPro" id="IPR001723">
    <property type="entry name" value="Nuclear_hrmn_rcpt"/>
</dbReference>
<keyword evidence="3" id="KW-0863">Zinc-finger</keyword>
<evidence type="ECO:0000256" key="8">
    <source>
        <dbReference type="ARBA" id="ARBA00023170"/>
    </source>
</evidence>
<feature type="region of interest" description="Disordered" evidence="9">
    <location>
        <begin position="25"/>
        <end position="79"/>
    </location>
</feature>
<feature type="non-terminal residue" evidence="11">
    <location>
        <position position="367"/>
    </location>
</feature>